<dbReference type="NCBIfam" id="TIGR01770">
    <property type="entry name" value="NDH_I_N"/>
    <property type="match status" value="1"/>
</dbReference>
<dbReference type="Pfam" id="PF00361">
    <property type="entry name" value="Proton_antipo_M"/>
    <property type="match status" value="1"/>
</dbReference>
<dbReference type="GO" id="GO:0008137">
    <property type="term" value="F:NADH dehydrogenase (ubiquinone) activity"/>
    <property type="evidence" value="ECO:0007669"/>
    <property type="project" value="InterPro"/>
</dbReference>
<dbReference type="GO" id="GO:0042773">
    <property type="term" value="P:ATP synthesis coupled electron transport"/>
    <property type="evidence" value="ECO:0007669"/>
    <property type="project" value="InterPro"/>
</dbReference>
<keyword evidence="5" id="KW-1278">Translocase</keyword>
<evidence type="ECO:0000256" key="3">
    <source>
        <dbReference type="ARBA" id="ARBA00022989"/>
    </source>
</evidence>
<feature type="transmembrane region" description="Helical" evidence="5">
    <location>
        <begin position="327"/>
        <end position="346"/>
    </location>
</feature>
<keyword evidence="5" id="KW-0830">Ubiquinone</keyword>
<keyword evidence="3 5" id="KW-1133">Transmembrane helix</keyword>
<keyword evidence="5" id="KW-1003">Cell membrane</keyword>
<feature type="transmembrane region" description="Helical" evidence="5">
    <location>
        <begin position="6"/>
        <end position="26"/>
    </location>
</feature>
<dbReference type="RefSeq" id="WP_157176466.1">
    <property type="nucleotide sequence ID" value="NZ_BMJP01000004.1"/>
</dbReference>
<keyword evidence="4 5" id="KW-0472">Membrane</keyword>
<dbReference type="GO" id="GO:0050136">
    <property type="term" value="F:NADH dehydrogenase (quinone) (non-electrogenic) activity"/>
    <property type="evidence" value="ECO:0007669"/>
    <property type="project" value="UniProtKB-UniRule"/>
</dbReference>
<comment type="subcellular location">
    <subcellularLocation>
        <location evidence="5">Cell membrane</location>
        <topology evidence="5">Multi-pass membrane protein</topology>
    </subcellularLocation>
    <subcellularLocation>
        <location evidence="1">Endomembrane system</location>
        <topology evidence="1">Multi-pass membrane protein</topology>
    </subcellularLocation>
    <subcellularLocation>
        <location evidence="6">Membrane</location>
        <topology evidence="6">Multi-pass membrane protein</topology>
    </subcellularLocation>
</comment>
<evidence type="ECO:0000256" key="6">
    <source>
        <dbReference type="RuleBase" id="RU000320"/>
    </source>
</evidence>
<evidence type="ECO:0000256" key="2">
    <source>
        <dbReference type="ARBA" id="ARBA00022692"/>
    </source>
</evidence>
<proteinExistence type="inferred from homology"/>
<dbReference type="PANTHER" id="PTHR22773">
    <property type="entry name" value="NADH DEHYDROGENASE"/>
    <property type="match status" value="1"/>
</dbReference>
<feature type="transmembrane region" description="Helical" evidence="5">
    <location>
        <begin position="241"/>
        <end position="262"/>
    </location>
</feature>
<evidence type="ECO:0000256" key="1">
    <source>
        <dbReference type="ARBA" id="ARBA00004127"/>
    </source>
</evidence>
<dbReference type="GO" id="GO:0048038">
    <property type="term" value="F:quinone binding"/>
    <property type="evidence" value="ECO:0007669"/>
    <property type="project" value="UniProtKB-KW"/>
</dbReference>
<dbReference type="GO" id="GO:0012505">
    <property type="term" value="C:endomembrane system"/>
    <property type="evidence" value="ECO:0007669"/>
    <property type="project" value="UniProtKB-SubCell"/>
</dbReference>
<comment type="caution">
    <text evidence="8">The sequence shown here is derived from an EMBL/GenBank/DDBJ whole genome shotgun (WGS) entry which is preliminary data.</text>
</comment>
<keyword evidence="2 5" id="KW-0812">Transmembrane</keyword>
<keyword evidence="5" id="KW-0813">Transport</keyword>
<dbReference type="Proteomes" id="UP000546701">
    <property type="component" value="Unassembled WGS sequence"/>
</dbReference>
<evidence type="ECO:0000313" key="9">
    <source>
        <dbReference type="Proteomes" id="UP000546701"/>
    </source>
</evidence>
<dbReference type="AlphaFoldDB" id="A0A7W9BTU4"/>
<keyword evidence="9" id="KW-1185">Reference proteome</keyword>
<organism evidence="8 9">
    <name type="scientific">Sphingomonas prati</name>
    <dbReference type="NCBI Taxonomy" id="1843237"/>
    <lineage>
        <taxon>Bacteria</taxon>
        <taxon>Pseudomonadati</taxon>
        <taxon>Pseudomonadota</taxon>
        <taxon>Alphaproteobacteria</taxon>
        <taxon>Sphingomonadales</taxon>
        <taxon>Sphingomonadaceae</taxon>
        <taxon>Sphingomonas</taxon>
    </lineage>
</organism>
<comment type="function">
    <text evidence="5">NDH-1 shuttles electrons from NADH, via FMN and iron-sulfur (Fe-S) centers, to quinones in the respiratory chain. The immediate electron acceptor for the enzyme in this species is believed to be ubiquinone. Couples the redox reaction to proton translocation (for every two electrons transferred, four hydrogen ions are translocated across the cytoplasmic membrane), and thus conserves the redox energy in a proton gradient.</text>
</comment>
<comment type="catalytic activity">
    <reaction evidence="5">
        <text>a quinone + NADH + 5 H(+)(in) = a quinol + NAD(+) + 4 H(+)(out)</text>
        <dbReference type="Rhea" id="RHEA:57888"/>
        <dbReference type="ChEBI" id="CHEBI:15378"/>
        <dbReference type="ChEBI" id="CHEBI:24646"/>
        <dbReference type="ChEBI" id="CHEBI:57540"/>
        <dbReference type="ChEBI" id="CHEBI:57945"/>
        <dbReference type="ChEBI" id="CHEBI:132124"/>
    </reaction>
</comment>
<comment type="similarity">
    <text evidence="5">Belongs to the complex I subunit 2 family.</text>
</comment>
<feature type="domain" description="NADH:quinone oxidoreductase/Mrp antiporter transmembrane" evidence="7">
    <location>
        <begin position="123"/>
        <end position="421"/>
    </location>
</feature>
<feature type="transmembrane region" description="Helical" evidence="5">
    <location>
        <begin position="405"/>
        <end position="426"/>
    </location>
</feature>
<evidence type="ECO:0000259" key="7">
    <source>
        <dbReference type="Pfam" id="PF00361"/>
    </source>
</evidence>
<keyword evidence="5" id="KW-0520">NAD</keyword>
<dbReference type="EMBL" id="JACIJR010000006">
    <property type="protein sequence ID" value="MBB5730011.1"/>
    <property type="molecule type" value="Genomic_DNA"/>
</dbReference>
<feature type="transmembrane region" description="Helical" evidence="5">
    <location>
        <begin position="274"/>
        <end position="293"/>
    </location>
</feature>
<reference evidence="8 9" key="1">
    <citation type="submission" date="2020-08" db="EMBL/GenBank/DDBJ databases">
        <title>Genomic Encyclopedia of Type Strains, Phase IV (KMG-IV): sequencing the most valuable type-strain genomes for metagenomic binning, comparative biology and taxonomic classification.</title>
        <authorList>
            <person name="Goeker M."/>
        </authorList>
    </citation>
    <scope>NUCLEOTIDE SEQUENCE [LARGE SCALE GENOMIC DNA]</scope>
    <source>
        <strain evidence="8 9">DSM 103336</strain>
    </source>
</reference>
<dbReference type="InterPro" id="IPR001750">
    <property type="entry name" value="ND/Mrp_TM"/>
</dbReference>
<evidence type="ECO:0000256" key="5">
    <source>
        <dbReference type="HAMAP-Rule" id="MF_00445"/>
    </source>
</evidence>
<dbReference type="InterPro" id="IPR010096">
    <property type="entry name" value="NADH-Q_OxRdtase_suN/2"/>
</dbReference>
<accession>A0A7W9BTU4</accession>
<feature type="transmembrane region" description="Helical" evidence="5">
    <location>
        <begin position="79"/>
        <end position="97"/>
    </location>
</feature>
<dbReference type="HAMAP" id="MF_00445">
    <property type="entry name" value="NDH1_NuoN_1"/>
    <property type="match status" value="1"/>
</dbReference>
<keyword evidence="5" id="KW-0874">Quinone</keyword>
<feature type="transmembrane region" description="Helical" evidence="5">
    <location>
        <begin position="371"/>
        <end position="393"/>
    </location>
</feature>
<feature type="transmembrane region" description="Helical" evidence="5">
    <location>
        <begin position="452"/>
        <end position="474"/>
    </location>
</feature>
<protein>
    <recommendedName>
        <fullName evidence="5">NADH-quinone oxidoreductase subunit N</fullName>
        <ecNumber evidence="5">7.1.1.-</ecNumber>
    </recommendedName>
    <alternativeName>
        <fullName evidence="5">NADH dehydrogenase I subunit N</fullName>
    </alternativeName>
    <alternativeName>
        <fullName evidence="5">NDH-1 subunit N</fullName>
    </alternativeName>
</protein>
<dbReference type="NCBIfam" id="NF004440">
    <property type="entry name" value="PRK05777.1-3"/>
    <property type="match status" value="1"/>
</dbReference>
<feature type="transmembrane region" description="Helical" evidence="5">
    <location>
        <begin position="158"/>
        <end position="179"/>
    </location>
</feature>
<evidence type="ECO:0000256" key="4">
    <source>
        <dbReference type="ARBA" id="ARBA00023136"/>
    </source>
</evidence>
<dbReference type="OrthoDB" id="9811718at2"/>
<dbReference type="EC" id="7.1.1.-" evidence="5"/>
<comment type="subunit">
    <text evidence="5">NDH-1 is composed of 14 different subunits. Subunits NuoA, H, J, K, L, M, N constitute the membrane sector of the complex.</text>
</comment>
<sequence>MSTLSSIALTAPELLLSVGSIALLMWCAWGGDAATRTISVVAVALLTGAAFLLLGPAGYGGTGFGGLYHADAFGAFAKLLIYIASAVSIIVAPRFFADTGSMRAEYPVLILLSAVGMGMMVSAGDLLTLYVGLELQSLAAYVLASFMRRDTRSAEAGLKYFVLGALASGILLYGISLVYGFTGTTDFGGIAAVFGTPAEEPVRLGRLFGLVFVFAGLAFKIAAVPFHMWTPDVYEGAPTPVTTFFASAPKVAAMALLLRVAVEAMGPATEEWRQIVIFCALASTILGGVAAIGQTNIKRLLAYSSINNVGFALFGLVPGTALGVSAVLTYLAVYIAMTLGSFLVVLQMRDARGEPIETIASLSGLSRTQPALAAAMAMFMFSLAGIPPLFGFWPKFLVFDAVVDIGLWPLAMIGIATSVIGAYYYLRIIKTMYFDEPAEAFAPSGSKVEGGLIALAAVVVSPFGYLMIGPLGLISLNAAKALF</sequence>
<dbReference type="GO" id="GO:0005886">
    <property type="term" value="C:plasma membrane"/>
    <property type="evidence" value="ECO:0007669"/>
    <property type="project" value="UniProtKB-SubCell"/>
</dbReference>
<gene>
    <name evidence="5" type="primary">nuoN</name>
    <name evidence="8" type="ORF">FHS99_002509</name>
</gene>
<feature type="transmembrane region" description="Helical" evidence="5">
    <location>
        <begin position="104"/>
        <end position="121"/>
    </location>
</feature>
<feature type="transmembrane region" description="Helical" evidence="5">
    <location>
        <begin position="207"/>
        <end position="229"/>
    </location>
</feature>
<evidence type="ECO:0000313" key="8">
    <source>
        <dbReference type="EMBL" id="MBB5730011.1"/>
    </source>
</evidence>
<feature type="transmembrane region" description="Helical" evidence="5">
    <location>
        <begin position="38"/>
        <end position="59"/>
    </location>
</feature>
<name>A0A7W9BTU4_9SPHN</name>